<dbReference type="EMBL" id="BRYA01000525">
    <property type="protein sequence ID" value="GMI21006.1"/>
    <property type="molecule type" value="Genomic_DNA"/>
</dbReference>
<evidence type="ECO:0000256" key="1">
    <source>
        <dbReference type="ARBA" id="ARBA00022614"/>
    </source>
</evidence>
<protein>
    <submittedName>
        <fullName evidence="5">Uncharacterized protein</fullName>
    </submittedName>
</protein>
<dbReference type="OrthoDB" id="194937at2759"/>
<dbReference type="Pfam" id="PF00560">
    <property type="entry name" value="LRR_1"/>
    <property type="match status" value="1"/>
</dbReference>
<dbReference type="PANTHER" id="PTHR48051:SF1">
    <property type="entry name" value="RAS SUPPRESSOR PROTEIN 1"/>
    <property type="match status" value="1"/>
</dbReference>
<keyword evidence="3" id="KW-0175">Coiled coil</keyword>
<dbReference type="InterPro" id="IPR003591">
    <property type="entry name" value="Leu-rich_rpt_typical-subtyp"/>
</dbReference>
<dbReference type="Gene3D" id="3.80.10.10">
    <property type="entry name" value="Ribonuclease Inhibitor"/>
    <property type="match status" value="4"/>
</dbReference>
<evidence type="ECO:0000256" key="4">
    <source>
        <dbReference type="SAM" id="MobiDB-lite"/>
    </source>
</evidence>
<dbReference type="GO" id="GO:0005737">
    <property type="term" value="C:cytoplasm"/>
    <property type="evidence" value="ECO:0007669"/>
    <property type="project" value="TreeGrafter"/>
</dbReference>
<dbReference type="InterPro" id="IPR050216">
    <property type="entry name" value="LRR_domain-containing"/>
</dbReference>
<feature type="compositionally biased region" description="Low complexity" evidence="4">
    <location>
        <begin position="19"/>
        <end position="51"/>
    </location>
</feature>
<gene>
    <name evidence="5" type="ORF">TrCOL_g13567</name>
</gene>
<evidence type="ECO:0000256" key="3">
    <source>
        <dbReference type="SAM" id="Coils"/>
    </source>
</evidence>
<organism evidence="5 6">
    <name type="scientific">Triparma columacea</name>
    <dbReference type="NCBI Taxonomy" id="722753"/>
    <lineage>
        <taxon>Eukaryota</taxon>
        <taxon>Sar</taxon>
        <taxon>Stramenopiles</taxon>
        <taxon>Ochrophyta</taxon>
        <taxon>Bolidophyceae</taxon>
        <taxon>Parmales</taxon>
        <taxon>Triparmaceae</taxon>
        <taxon>Triparma</taxon>
    </lineage>
</organism>
<dbReference type="SUPFAM" id="SSF52047">
    <property type="entry name" value="RNI-like"/>
    <property type="match status" value="1"/>
</dbReference>
<dbReference type="Pfam" id="PF13855">
    <property type="entry name" value="LRR_8"/>
    <property type="match status" value="1"/>
</dbReference>
<dbReference type="SMART" id="SM00365">
    <property type="entry name" value="LRR_SD22"/>
    <property type="match status" value="3"/>
</dbReference>
<feature type="region of interest" description="Disordered" evidence="4">
    <location>
        <begin position="1"/>
        <end position="58"/>
    </location>
</feature>
<dbReference type="AlphaFoldDB" id="A0A9W7FWS3"/>
<keyword evidence="6" id="KW-1185">Reference proteome</keyword>
<sequence length="831" mass="91401">MSKLGPLNPNFRRDVDSFSSTSSNSYINNNSNRNNNNTSSNNTSNNTSYNNQHTTKQSSFQLNQRLIQGLSSGSLNLTSLGLQTLPSQINVNANGGLTAWLTIYQNTTPPNQQGAWVKDLRSWECYNEDTIEVLDCSDNGGLRDVDQGIIEGFGAVKKIRFKRCSLPSFPFTSLSSPNLQVLDLSFNSLSGPLHIGSWGSTLTTLHLQGNEFTDVTIEGYTHNLNDLDLGENKIRNVQGLDTQCRNLMKLNLSRNRGLSSLPPFGPSVRTIDCSDCGLVGDLDFSNFTSITKLDISSNNVTSLTGVNWGCLVMNTSNNKLQTIDHAFTPKPPGSEYLSITEIRASSNCIPSLSPATFLPYAIKLSLLDIGNNELTTVPSTIGYLPDLKLITISGNSLRGPYRVSGVGGNKTAMAVKKKLRFLEPPPKVASEVVTDMYIDRDGGESEFQSIKSASDVRLAREGITNGVLDVSANNTEGKRKGVGPDFEGIIKEIGVEVEDYENDRSYMLGSMVHKISIQNWGMKELDERIFGVCINVKDLDISGNNITFIPREVGELRLRNLNLQGNPIDPRSLDSVIGRGTVAFRTLETVDFSGCKLEGVPGGLFGMKNIKDIVLAHNKIKTLGGRYGWRVEDGMGELTTLDLGNNIISDLGDMPTMLRGLLNLRTLKLSNNSLTAFPTSLGHLTQLTSMDLRGNPQRSLRHQVMEGGIHKVLEWLRSRESTITGREGGQEGGYDQGGGGGRGGVDELAKWEMEYDDYDGVEEGGGEWDGGKVGEGKEEGLEDVVREAEINIENMERKIRHHHTTEREKKSLFMQVKAERERIRKCREEGR</sequence>
<evidence type="ECO:0000313" key="5">
    <source>
        <dbReference type="EMBL" id="GMI21006.1"/>
    </source>
</evidence>
<reference evidence="6" key="1">
    <citation type="journal article" date="2023" name="Commun. Biol.">
        <title>Genome analysis of Parmales, the sister group of diatoms, reveals the evolutionary specialization of diatoms from phago-mixotrophs to photoautotrophs.</title>
        <authorList>
            <person name="Ban H."/>
            <person name="Sato S."/>
            <person name="Yoshikawa S."/>
            <person name="Yamada K."/>
            <person name="Nakamura Y."/>
            <person name="Ichinomiya M."/>
            <person name="Sato N."/>
            <person name="Blanc-Mathieu R."/>
            <person name="Endo H."/>
            <person name="Kuwata A."/>
            <person name="Ogata H."/>
        </authorList>
    </citation>
    <scope>NUCLEOTIDE SEQUENCE [LARGE SCALE GENOMIC DNA]</scope>
</reference>
<name>A0A9W7FWS3_9STRA</name>
<dbReference type="InterPro" id="IPR032675">
    <property type="entry name" value="LRR_dom_sf"/>
</dbReference>
<dbReference type="Proteomes" id="UP001165065">
    <property type="component" value="Unassembled WGS sequence"/>
</dbReference>
<accession>A0A9W7FWS3</accession>
<evidence type="ECO:0000256" key="2">
    <source>
        <dbReference type="ARBA" id="ARBA00022737"/>
    </source>
</evidence>
<comment type="caution">
    <text evidence="5">The sequence shown here is derived from an EMBL/GenBank/DDBJ whole genome shotgun (WGS) entry which is preliminary data.</text>
</comment>
<keyword evidence="2" id="KW-0677">Repeat</keyword>
<dbReference type="PANTHER" id="PTHR48051">
    <property type="match status" value="1"/>
</dbReference>
<dbReference type="SMART" id="SM00369">
    <property type="entry name" value="LRR_TYP"/>
    <property type="match status" value="6"/>
</dbReference>
<dbReference type="InterPro" id="IPR001611">
    <property type="entry name" value="Leu-rich_rpt"/>
</dbReference>
<keyword evidence="1" id="KW-0433">Leucine-rich repeat</keyword>
<dbReference type="PROSITE" id="PS51450">
    <property type="entry name" value="LRR"/>
    <property type="match status" value="3"/>
</dbReference>
<evidence type="ECO:0000313" key="6">
    <source>
        <dbReference type="Proteomes" id="UP001165065"/>
    </source>
</evidence>
<proteinExistence type="predicted"/>
<dbReference type="Pfam" id="PF13516">
    <property type="entry name" value="LRR_6"/>
    <property type="match status" value="1"/>
</dbReference>
<feature type="coiled-coil region" evidence="3">
    <location>
        <begin position="778"/>
        <end position="805"/>
    </location>
</feature>